<dbReference type="InterPro" id="IPR028098">
    <property type="entry name" value="Glyco_trans_4-like_N"/>
</dbReference>
<evidence type="ECO:0000259" key="1">
    <source>
        <dbReference type="Pfam" id="PF00534"/>
    </source>
</evidence>
<evidence type="ECO:0008006" key="5">
    <source>
        <dbReference type="Google" id="ProtNLM"/>
    </source>
</evidence>
<comment type="caution">
    <text evidence="3">The sequence shown here is derived from an EMBL/GenBank/DDBJ whole genome shotgun (WGS) entry which is preliminary data.</text>
</comment>
<dbReference type="Pfam" id="PF13439">
    <property type="entry name" value="Glyco_transf_4"/>
    <property type="match status" value="1"/>
</dbReference>
<sequence>MRQPRRLWILTGEYEPHIIGGLGTVATNLTKAYARNGIHTTVLSQTKHSRITITKTKRIQIIRFPTRAAYYSSKSKQYSPAAIERWLTKRGYHKPDGIHIHSLQFMKLAQHYQAKYRIPVIYTCHSLVAMETGPKTASKKRALNDQKLLLKMANRIVVPSHPELTKLRKLYPFYGNKTVVINHGIVLRKSGARAPRHHLLFVGRIVPLKGIKQLLQAIALLKREGKKVKLDIVGTGPKGYTRHLKSLVKKLGISSEVRWIGHCNQKQLQKRYASRGAVVMPSLQESFGLVALEALASGIPLVSTQAGGLAEFVNSQVAQTIPKVEGPAIAKAIRKMWNYKHTTDQRVAAGRKLASRFQWPHAAEQYQKLFQQF</sequence>
<dbReference type="CDD" id="cd03801">
    <property type="entry name" value="GT4_PimA-like"/>
    <property type="match status" value="1"/>
</dbReference>
<name>A0ABQ4N3J4_9BACL</name>
<dbReference type="SUPFAM" id="SSF53756">
    <property type="entry name" value="UDP-Glycosyltransferase/glycogen phosphorylase"/>
    <property type="match status" value="1"/>
</dbReference>
<dbReference type="Pfam" id="PF00534">
    <property type="entry name" value="Glycos_transf_1"/>
    <property type="match status" value="1"/>
</dbReference>
<evidence type="ECO:0000259" key="2">
    <source>
        <dbReference type="Pfam" id="PF13439"/>
    </source>
</evidence>
<dbReference type="Gene3D" id="3.40.50.2000">
    <property type="entry name" value="Glycogen Phosphorylase B"/>
    <property type="match status" value="2"/>
</dbReference>
<dbReference type="EMBL" id="BOVJ01000041">
    <property type="protein sequence ID" value="GIQ62733.1"/>
    <property type="molecule type" value="Genomic_DNA"/>
</dbReference>
<dbReference type="PANTHER" id="PTHR45947:SF13">
    <property type="entry name" value="TRANSFERASE"/>
    <property type="match status" value="1"/>
</dbReference>
<dbReference type="PANTHER" id="PTHR45947">
    <property type="entry name" value="SULFOQUINOVOSYL TRANSFERASE SQD2"/>
    <property type="match status" value="1"/>
</dbReference>
<dbReference type="Proteomes" id="UP000680304">
    <property type="component" value="Unassembled WGS sequence"/>
</dbReference>
<keyword evidence="4" id="KW-1185">Reference proteome</keyword>
<dbReference type="InterPro" id="IPR050194">
    <property type="entry name" value="Glycosyltransferase_grp1"/>
</dbReference>
<organism evidence="3 4">
    <name type="scientific">Paenibacillus cisolokensis</name>
    <dbReference type="NCBI Taxonomy" id="1658519"/>
    <lineage>
        <taxon>Bacteria</taxon>
        <taxon>Bacillati</taxon>
        <taxon>Bacillota</taxon>
        <taxon>Bacilli</taxon>
        <taxon>Bacillales</taxon>
        <taxon>Paenibacillaceae</taxon>
        <taxon>Paenibacillus</taxon>
    </lineage>
</organism>
<feature type="domain" description="Glycosyl transferase family 1" evidence="1">
    <location>
        <begin position="190"/>
        <end position="349"/>
    </location>
</feature>
<proteinExistence type="predicted"/>
<evidence type="ECO:0000313" key="3">
    <source>
        <dbReference type="EMBL" id="GIQ62733.1"/>
    </source>
</evidence>
<evidence type="ECO:0000313" key="4">
    <source>
        <dbReference type="Proteomes" id="UP000680304"/>
    </source>
</evidence>
<reference evidence="3 4" key="1">
    <citation type="submission" date="2021-04" db="EMBL/GenBank/DDBJ databases">
        <title>Draft genome sequence of Paenibacillus cisolokensis, LC2-13A.</title>
        <authorList>
            <person name="Uke A."/>
            <person name="Chhe C."/>
            <person name="Baramee S."/>
            <person name="Kosugi A."/>
        </authorList>
    </citation>
    <scope>NUCLEOTIDE SEQUENCE [LARGE SCALE GENOMIC DNA]</scope>
    <source>
        <strain evidence="3 4">LC2-13A</strain>
    </source>
</reference>
<protein>
    <recommendedName>
        <fullName evidence="5">Glycosyl transferase family 1</fullName>
    </recommendedName>
</protein>
<gene>
    <name evidence="3" type="ORF">PACILC2_13010</name>
</gene>
<accession>A0ABQ4N3J4</accession>
<feature type="domain" description="Glycosyltransferase subfamily 4-like N-terminal" evidence="2">
    <location>
        <begin position="19"/>
        <end position="187"/>
    </location>
</feature>
<dbReference type="InterPro" id="IPR001296">
    <property type="entry name" value="Glyco_trans_1"/>
</dbReference>
<dbReference type="RefSeq" id="WP_062493082.1">
    <property type="nucleotide sequence ID" value="NZ_BOVJ01000041.1"/>
</dbReference>